<comment type="similarity">
    <text evidence="3">Belongs to the class-V pyridoxal-phosphate-dependent aminotransferase family. NifS/IscS subfamily.</text>
</comment>
<evidence type="ECO:0000256" key="2">
    <source>
        <dbReference type="ARBA" id="ARBA00003120"/>
    </source>
</evidence>
<keyword evidence="13" id="KW-1185">Reference proteome</keyword>
<keyword evidence="9" id="KW-0411">Iron-sulfur</keyword>
<name>A0A0D6JA42_9HYPH</name>
<evidence type="ECO:0000256" key="4">
    <source>
        <dbReference type="ARBA" id="ARBA00013558"/>
    </source>
</evidence>
<dbReference type="Gene3D" id="1.10.260.50">
    <property type="match status" value="1"/>
</dbReference>
<keyword evidence="7" id="KW-0663">Pyridoxal phosphate</keyword>
<dbReference type="GO" id="GO:0051536">
    <property type="term" value="F:iron-sulfur cluster binding"/>
    <property type="evidence" value="ECO:0007669"/>
    <property type="project" value="UniProtKB-KW"/>
</dbReference>
<dbReference type="SUPFAM" id="SSF53383">
    <property type="entry name" value="PLP-dependent transferases"/>
    <property type="match status" value="1"/>
</dbReference>
<dbReference type="InterPro" id="IPR016454">
    <property type="entry name" value="Cysteine_dSase"/>
</dbReference>
<evidence type="ECO:0000259" key="11">
    <source>
        <dbReference type="Pfam" id="PF00266"/>
    </source>
</evidence>
<dbReference type="InterPro" id="IPR015421">
    <property type="entry name" value="PyrdxlP-dep_Trfase_major"/>
</dbReference>
<dbReference type="KEGG" id="fiy:BN1229_v1_0307"/>
<dbReference type="Gene3D" id="3.90.1150.10">
    <property type="entry name" value="Aspartate Aminotransferase, domain 1"/>
    <property type="match status" value="1"/>
</dbReference>
<feature type="domain" description="Aminotransferase class V" evidence="11">
    <location>
        <begin position="6"/>
        <end position="364"/>
    </location>
</feature>
<dbReference type="PANTHER" id="PTHR11601">
    <property type="entry name" value="CYSTEINE DESULFURYLASE FAMILY MEMBER"/>
    <property type="match status" value="1"/>
</dbReference>
<dbReference type="PANTHER" id="PTHR11601:SF34">
    <property type="entry name" value="CYSTEINE DESULFURASE"/>
    <property type="match status" value="1"/>
</dbReference>
<dbReference type="Gene3D" id="3.40.640.10">
    <property type="entry name" value="Type I PLP-dependent aspartate aminotransferase-like (Major domain)"/>
    <property type="match status" value="1"/>
</dbReference>
<dbReference type="Pfam" id="PF00266">
    <property type="entry name" value="Aminotran_5"/>
    <property type="match status" value="1"/>
</dbReference>
<evidence type="ECO:0000256" key="6">
    <source>
        <dbReference type="ARBA" id="ARBA00022723"/>
    </source>
</evidence>
<evidence type="ECO:0000256" key="1">
    <source>
        <dbReference type="ARBA" id="ARBA00001933"/>
    </source>
</evidence>
<sequence>MTVSRTYLDFNATAPLREEAKVAVIAALEDFGNPSSVHVEGRRARSLVDAARRDVAALVGAVPGEVVFTASGTEGAGAVLAMDWDTIIVSQVEHSAVLAAARRAADRGVQVIEVGVGPDGVIDAEACARVLETAAASGGRTLFALQMANNETGVLQPCRVLFQMARAQGVAVLCDAVQTAGRMPINLAEFGADYLVVSGHKIGAPKGTGALVIRDGARFVPLLTGGGQEQNRRAGTENVAGIAGFGAAARAASEDFAAFEQLSALRDRLEEGVTAQTPNASVIGQNVDRLANTSTVVLPGCRAETLVIGFDLAGIAVSSGAACSSGKVGRSHVLEAMGLEPETAQSAIRISLGWTNTAEDVERFLIAWADVAGRASVARRVA</sequence>
<evidence type="ECO:0000313" key="12">
    <source>
        <dbReference type="EMBL" id="CPR15323.1"/>
    </source>
</evidence>
<comment type="function">
    <text evidence="2">Catalyzes the removal of elemental sulfur atoms from cysteine to produce alanine. Seems to participate in the biosynthesis of the nitrogenase metalloclusters by providing the inorganic sulfur required for the Fe-S core formation.</text>
</comment>
<dbReference type="KEGG" id="fil:BN1229_v1_0302"/>
<evidence type="ECO:0000256" key="5">
    <source>
        <dbReference type="ARBA" id="ARBA00022679"/>
    </source>
</evidence>
<gene>
    <name evidence="12" type="primary">nifS</name>
    <name evidence="12" type="ORF">YBN1229_v1_0307</name>
</gene>
<accession>A0A0D6JA42</accession>
<organism evidence="12 13">
    <name type="scientific">Candidatus Filomicrobium marinum</name>
    <dbReference type="NCBI Taxonomy" id="1608628"/>
    <lineage>
        <taxon>Bacteria</taxon>
        <taxon>Pseudomonadati</taxon>
        <taxon>Pseudomonadota</taxon>
        <taxon>Alphaproteobacteria</taxon>
        <taxon>Hyphomicrobiales</taxon>
        <taxon>Hyphomicrobiaceae</taxon>
        <taxon>Filomicrobium</taxon>
    </lineage>
</organism>
<dbReference type="OrthoDB" id="9808002at2"/>
<keyword evidence="5 12" id="KW-0808">Transferase</keyword>
<dbReference type="Proteomes" id="UP000033187">
    <property type="component" value="Chromosome 1"/>
</dbReference>
<dbReference type="RefSeq" id="WP_046475807.1">
    <property type="nucleotide sequence ID" value="NZ_LN829118.1"/>
</dbReference>
<protein>
    <recommendedName>
        <fullName evidence="4">Cysteine desulfurase</fullName>
    </recommendedName>
</protein>
<reference evidence="13" key="1">
    <citation type="submission" date="2015-02" db="EMBL/GenBank/DDBJ databases">
        <authorList>
            <person name="Chooi Y.-H."/>
        </authorList>
    </citation>
    <scope>NUCLEOTIDE SEQUENCE [LARGE SCALE GENOMIC DNA]</scope>
    <source>
        <strain evidence="13">strain Y</strain>
    </source>
</reference>
<comment type="cofactor">
    <cofactor evidence="1">
        <name>pyridoxal 5'-phosphate</name>
        <dbReference type="ChEBI" id="CHEBI:597326"/>
    </cofactor>
</comment>
<evidence type="ECO:0000256" key="10">
    <source>
        <dbReference type="ARBA" id="ARBA00050776"/>
    </source>
</evidence>
<evidence type="ECO:0000256" key="9">
    <source>
        <dbReference type="ARBA" id="ARBA00023014"/>
    </source>
</evidence>
<evidence type="ECO:0000256" key="3">
    <source>
        <dbReference type="ARBA" id="ARBA00006490"/>
    </source>
</evidence>
<dbReference type="GO" id="GO:0031071">
    <property type="term" value="F:cysteine desulfurase activity"/>
    <property type="evidence" value="ECO:0007669"/>
    <property type="project" value="UniProtKB-EC"/>
</dbReference>
<keyword evidence="8" id="KW-0408">Iron</keyword>
<evidence type="ECO:0000256" key="7">
    <source>
        <dbReference type="ARBA" id="ARBA00022898"/>
    </source>
</evidence>
<dbReference type="InterPro" id="IPR015422">
    <property type="entry name" value="PyrdxlP-dep_Trfase_small"/>
</dbReference>
<evidence type="ECO:0000313" key="13">
    <source>
        <dbReference type="Proteomes" id="UP000033187"/>
    </source>
</evidence>
<dbReference type="InterPro" id="IPR000192">
    <property type="entry name" value="Aminotrans_V_dom"/>
</dbReference>
<keyword evidence="6" id="KW-0479">Metal-binding</keyword>
<dbReference type="PIRSF" id="PIRSF005572">
    <property type="entry name" value="NifS"/>
    <property type="match status" value="1"/>
</dbReference>
<evidence type="ECO:0000256" key="8">
    <source>
        <dbReference type="ARBA" id="ARBA00023004"/>
    </source>
</evidence>
<dbReference type="AlphaFoldDB" id="A0A0D6JA42"/>
<comment type="catalytic activity">
    <reaction evidence="10">
        <text>(sulfur carrier)-H + L-cysteine = (sulfur carrier)-SH + L-alanine</text>
        <dbReference type="Rhea" id="RHEA:43892"/>
        <dbReference type="Rhea" id="RHEA-COMP:14737"/>
        <dbReference type="Rhea" id="RHEA-COMP:14739"/>
        <dbReference type="ChEBI" id="CHEBI:29917"/>
        <dbReference type="ChEBI" id="CHEBI:35235"/>
        <dbReference type="ChEBI" id="CHEBI:57972"/>
        <dbReference type="ChEBI" id="CHEBI:64428"/>
        <dbReference type="EC" id="2.8.1.7"/>
    </reaction>
</comment>
<dbReference type="GO" id="GO:0046872">
    <property type="term" value="F:metal ion binding"/>
    <property type="evidence" value="ECO:0007669"/>
    <property type="project" value="UniProtKB-KW"/>
</dbReference>
<proteinExistence type="inferred from homology"/>
<dbReference type="InterPro" id="IPR015424">
    <property type="entry name" value="PyrdxlP-dep_Trfase"/>
</dbReference>
<dbReference type="EMBL" id="LN829119">
    <property type="protein sequence ID" value="CPR15323.1"/>
    <property type="molecule type" value="Genomic_DNA"/>
</dbReference>